<reference evidence="4 5" key="1">
    <citation type="submission" date="2019-04" db="EMBL/GenBank/DDBJ databases">
        <title>Flavobacterium sp. nov. isolated from construction timber.</title>
        <authorList>
            <person name="Lin S.-Y."/>
            <person name="Chang C.-T."/>
            <person name="Young C.-C."/>
        </authorList>
    </citation>
    <scope>NUCLEOTIDE SEQUENCE [LARGE SCALE GENOMIC DNA]</scope>
    <source>
        <strain evidence="4 5">CC-CTC003</strain>
    </source>
</reference>
<dbReference type="SUPFAM" id="SSF54631">
    <property type="entry name" value="CBS-domain pair"/>
    <property type="match status" value="1"/>
</dbReference>
<dbReference type="InterPro" id="IPR000644">
    <property type="entry name" value="CBS_dom"/>
</dbReference>
<organism evidence="4 5">
    <name type="scientific">Flavobacterium supellecticarium</name>
    <dbReference type="NCBI Taxonomy" id="2565924"/>
    <lineage>
        <taxon>Bacteria</taxon>
        <taxon>Pseudomonadati</taxon>
        <taxon>Bacteroidota</taxon>
        <taxon>Flavobacteriia</taxon>
        <taxon>Flavobacteriales</taxon>
        <taxon>Flavobacteriaceae</taxon>
        <taxon>Flavobacterium</taxon>
    </lineage>
</organism>
<dbReference type="InterPro" id="IPR051462">
    <property type="entry name" value="CBS_domain-containing"/>
</dbReference>
<evidence type="ECO:0000313" key="4">
    <source>
        <dbReference type="EMBL" id="THF51822.1"/>
    </source>
</evidence>
<keyword evidence="5" id="KW-1185">Reference proteome</keyword>
<evidence type="ECO:0000256" key="2">
    <source>
        <dbReference type="PROSITE-ProRule" id="PRU00703"/>
    </source>
</evidence>
<dbReference type="PANTHER" id="PTHR48108:SF26">
    <property type="entry name" value="CBS DOMAIN-CONTAINING PROTEIN DDB_G0289609"/>
    <property type="match status" value="1"/>
</dbReference>
<dbReference type="PROSITE" id="PS51371">
    <property type="entry name" value="CBS"/>
    <property type="match status" value="1"/>
</dbReference>
<dbReference type="SMART" id="SM00116">
    <property type="entry name" value="CBS"/>
    <property type="match status" value="2"/>
</dbReference>
<dbReference type="AlphaFoldDB" id="A0A4S4A0X1"/>
<dbReference type="OrthoDB" id="291940at2"/>
<comment type="caution">
    <text evidence="4">The sequence shown here is derived from an EMBL/GenBank/DDBJ whole genome shotgun (WGS) entry which is preliminary data.</text>
</comment>
<accession>A0A4S4A0X1</accession>
<evidence type="ECO:0000313" key="5">
    <source>
        <dbReference type="Proteomes" id="UP000307507"/>
    </source>
</evidence>
<feature type="domain" description="CBS" evidence="3">
    <location>
        <begin position="115"/>
        <end position="173"/>
    </location>
</feature>
<name>A0A4S4A0X1_9FLAO</name>
<proteinExistence type="predicted"/>
<dbReference type="EMBL" id="SSNZ01000002">
    <property type="protein sequence ID" value="THF51822.1"/>
    <property type="molecule type" value="Genomic_DNA"/>
</dbReference>
<gene>
    <name evidence="4" type="ORF">E6C50_08685</name>
</gene>
<protein>
    <submittedName>
        <fullName evidence="4">CBS domain-containing protein</fullName>
    </submittedName>
</protein>
<dbReference type="InterPro" id="IPR046342">
    <property type="entry name" value="CBS_dom_sf"/>
</dbReference>
<keyword evidence="1" id="KW-0677">Repeat</keyword>
<keyword evidence="2" id="KW-0129">CBS domain</keyword>
<dbReference type="Gene3D" id="3.10.580.10">
    <property type="entry name" value="CBS-domain"/>
    <property type="match status" value="1"/>
</dbReference>
<dbReference type="RefSeq" id="WP_136402806.1">
    <property type="nucleotide sequence ID" value="NZ_SSNZ01000002.1"/>
</dbReference>
<dbReference type="PANTHER" id="PTHR48108">
    <property type="entry name" value="CBS DOMAIN-CONTAINING PROTEIN CBSX2, CHLOROPLASTIC"/>
    <property type="match status" value="1"/>
</dbReference>
<evidence type="ECO:0000259" key="3">
    <source>
        <dbReference type="PROSITE" id="PS51371"/>
    </source>
</evidence>
<dbReference type="Proteomes" id="UP000307507">
    <property type="component" value="Unassembled WGS sequence"/>
</dbReference>
<sequence>MYSEKLKEIKEKLDKGEKVESISVRNFLYWFWGSQRRGWGVVSAIRYNLKINGLETYPDFNSVYIDSLIEFRKVVPAKNEKNKDENQPENIAEKSTDDVLNFDDPTYRISRLEAANKELIFVKPDSELSEAITLMMTHDYSQLPVMQQPNRGLKGVISWRSIGQKLSVKNSSSIVRELMEPNFQLISEETSLFKALPIIIEHDYILVKNKADEICGIVTASDLSLQFKQLTEPFLLVAEIENHVRQILVTVNKEELEKGKDSKDENRKIESVADLTFGEYQRICEVPEIWEKLKLSIDRKIFCFELDKIRVIRNNIMHFDPDGLEAKSTETLRNFVRLLQTLRNLKVF</sequence>
<evidence type="ECO:0000256" key="1">
    <source>
        <dbReference type="ARBA" id="ARBA00022737"/>
    </source>
</evidence>
<dbReference type="Pfam" id="PF00571">
    <property type="entry name" value="CBS"/>
    <property type="match status" value="2"/>
</dbReference>